<comment type="caution">
    <text evidence="1">The sequence shown here is derived from an EMBL/GenBank/DDBJ whole genome shotgun (WGS) entry which is preliminary data.</text>
</comment>
<dbReference type="GO" id="GO:0016787">
    <property type="term" value="F:hydrolase activity"/>
    <property type="evidence" value="ECO:0007669"/>
    <property type="project" value="UniProtKB-KW"/>
</dbReference>
<dbReference type="Proteomes" id="UP000744032">
    <property type="component" value="Unassembled WGS sequence"/>
</dbReference>
<organism evidence="1 2">
    <name type="scientific">Streptomyces galbus</name>
    <dbReference type="NCBI Taxonomy" id="33898"/>
    <lineage>
        <taxon>Bacteria</taxon>
        <taxon>Bacillati</taxon>
        <taxon>Actinomycetota</taxon>
        <taxon>Actinomycetes</taxon>
        <taxon>Kitasatosporales</taxon>
        <taxon>Streptomycetaceae</taxon>
        <taxon>Streptomyces</taxon>
    </lineage>
</organism>
<proteinExistence type="predicted"/>
<reference evidence="1 2" key="1">
    <citation type="submission" date="2020-04" db="EMBL/GenBank/DDBJ databases">
        <title>Genome sequence of Streptomyces galbus strain I339.</title>
        <authorList>
            <person name="Silva E.A.N."/>
            <person name="Merces M."/>
            <person name="Castelo Branco A.P.O.T."/>
            <person name="Vasconcelos P.C."/>
            <person name="Costa N.P."/>
            <person name="Marinho G.C.S."/>
            <person name="Oliveira C.J.B."/>
            <person name="Araujo D."/>
            <person name="Rodrigues Junior V.S."/>
            <person name="Almeida R."/>
            <person name="Silva Filho U.R."/>
            <person name="Andrade A.S.A."/>
            <person name="Cibulski S.P."/>
        </authorList>
    </citation>
    <scope>NUCLEOTIDE SEQUENCE [LARGE SCALE GENOMIC DNA]</scope>
    <source>
        <strain evidence="1 2">I339</strain>
    </source>
</reference>
<dbReference type="EMBL" id="JAAXMD010000663">
    <property type="protein sequence ID" value="NKQ29215.1"/>
    <property type="molecule type" value="Genomic_DNA"/>
</dbReference>
<evidence type="ECO:0000313" key="1">
    <source>
        <dbReference type="EMBL" id="NKQ29215.1"/>
    </source>
</evidence>
<feature type="non-terminal residue" evidence="1">
    <location>
        <position position="1"/>
    </location>
</feature>
<evidence type="ECO:0000313" key="2">
    <source>
        <dbReference type="Proteomes" id="UP000744032"/>
    </source>
</evidence>
<accession>A0ABX1IWC5</accession>
<name>A0ABX1IWC5_STRGB</name>
<keyword evidence="2" id="KW-1185">Reference proteome</keyword>
<sequence>VVDRRPRPGESEIHGASRTPALVDVALDVDVDRYVKLYLATVEGP</sequence>
<gene>
    <name evidence="1" type="ORF">HF200_34145</name>
</gene>
<keyword evidence="1" id="KW-0378">Hydrolase</keyword>
<protein>
    <submittedName>
        <fullName evidence="1">Nucleoside hydrolase</fullName>
    </submittedName>
</protein>